<accession>A0ABN8BA80</accession>
<organism evidence="7 8">
    <name type="scientific">Chilo suppressalis</name>
    <name type="common">Asiatic rice borer moth</name>
    <dbReference type="NCBI Taxonomy" id="168631"/>
    <lineage>
        <taxon>Eukaryota</taxon>
        <taxon>Metazoa</taxon>
        <taxon>Ecdysozoa</taxon>
        <taxon>Arthropoda</taxon>
        <taxon>Hexapoda</taxon>
        <taxon>Insecta</taxon>
        <taxon>Pterygota</taxon>
        <taxon>Neoptera</taxon>
        <taxon>Endopterygota</taxon>
        <taxon>Lepidoptera</taxon>
        <taxon>Glossata</taxon>
        <taxon>Ditrysia</taxon>
        <taxon>Pyraloidea</taxon>
        <taxon>Crambidae</taxon>
        <taxon>Crambinae</taxon>
        <taxon>Chilo</taxon>
    </lineage>
</organism>
<dbReference type="PANTHER" id="PTHR13077:SF7">
    <property type="entry name" value="SELENOPROTEIN M"/>
    <property type="match status" value="1"/>
</dbReference>
<comment type="similarity">
    <text evidence="1">Belongs to the selenoprotein M/F family.</text>
</comment>
<sequence length="111" mass="12677">MKMKAILVLFSCFLLSVSAYELSDVVSARIESCRGCSLNRLPEVKRFILDDAPFYDRVEVKFITGAPPELILLGENDQELERLPLSQLGRQECNDLIKSKGFFKKDKKSEF</sequence>
<dbReference type="Gene3D" id="3.40.30.50">
    <property type="entry name" value="Sep15/SelM thioredoxin-like domain, active-site redox motif"/>
    <property type="match status" value="1"/>
</dbReference>
<dbReference type="InterPro" id="IPR039992">
    <property type="entry name" value="Sep15_SelM"/>
</dbReference>
<name>A0ABN8BA80_CHISP</name>
<dbReference type="Pfam" id="PF08806">
    <property type="entry name" value="Sep15_SelM"/>
    <property type="match status" value="1"/>
</dbReference>
<evidence type="ECO:0000256" key="4">
    <source>
        <dbReference type="ARBA" id="ARBA00040773"/>
    </source>
</evidence>
<dbReference type="PANTHER" id="PTHR13077">
    <property type="entry name" value="SELENOPROTEIN F"/>
    <property type="match status" value="1"/>
</dbReference>
<keyword evidence="3" id="KW-0712">Selenocysteine</keyword>
<evidence type="ECO:0000313" key="7">
    <source>
        <dbReference type="EMBL" id="CAH0406719.1"/>
    </source>
</evidence>
<dbReference type="EMBL" id="OU963899">
    <property type="protein sequence ID" value="CAH0406719.1"/>
    <property type="molecule type" value="Genomic_DNA"/>
</dbReference>
<evidence type="ECO:0000256" key="1">
    <source>
        <dbReference type="ARBA" id="ARBA00005742"/>
    </source>
</evidence>
<dbReference type="InterPro" id="IPR036249">
    <property type="entry name" value="Thioredoxin-like_sf"/>
</dbReference>
<proteinExistence type="inferred from homology"/>
<gene>
    <name evidence="7" type="ORF">CHILSU_LOCUS10102</name>
</gene>
<evidence type="ECO:0000259" key="6">
    <source>
        <dbReference type="Pfam" id="PF08806"/>
    </source>
</evidence>
<feature type="chain" id="PRO_5046379267" description="Selenoprotein M" evidence="5">
    <location>
        <begin position="20"/>
        <end position="111"/>
    </location>
</feature>
<evidence type="ECO:0000313" key="8">
    <source>
        <dbReference type="Proteomes" id="UP001153292"/>
    </source>
</evidence>
<reference evidence="7" key="1">
    <citation type="submission" date="2021-12" db="EMBL/GenBank/DDBJ databases">
        <authorList>
            <person name="King R."/>
        </authorList>
    </citation>
    <scope>NUCLEOTIDE SEQUENCE</scope>
</reference>
<dbReference type="InterPro" id="IPR038219">
    <property type="entry name" value="Sep15/SelM_sf"/>
</dbReference>
<feature type="domain" description="Selenoprotein F/M" evidence="6">
    <location>
        <begin position="28"/>
        <end position="102"/>
    </location>
</feature>
<dbReference type="InterPro" id="IPR014912">
    <property type="entry name" value="Sep15_SelM_dom"/>
</dbReference>
<evidence type="ECO:0000256" key="3">
    <source>
        <dbReference type="ARBA" id="ARBA00022933"/>
    </source>
</evidence>
<feature type="signal peptide" evidence="5">
    <location>
        <begin position="1"/>
        <end position="19"/>
    </location>
</feature>
<keyword evidence="2 5" id="KW-0732">Signal</keyword>
<evidence type="ECO:0000256" key="2">
    <source>
        <dbReference type="ARBA" id="ARBA00022729"/>
    </source>
</evidence>
<evidence type="ECO:0000256" key="5">
    <source>
        <dbReference type="SAM" id="SignalP"/>
    </source>
</evidence>
<dbReference type="SUPFAM" id="SSF52833">
    <property type="entry name" value="Thioredoxin-like"/>
    <property type="match status" value="1"/>
</dbReference>
<dbReference type="Proteomes" id="UP001153292">
    <property type="component" value="Chromosome 6"/>
</dbReference>
<keyword evidence="8" id="KW-1185">Reference proteome</keyword>
<protein>
    <recommendedName>
        <fullName evidence="4">Selenoprotein M</fullName>
    </recommendedName>
</protein>